<keyword evidence="2" id="KW-1185">Reference proteome</keyword>
<accession>A0A7W8UHD5</accession>
<evidence type="ECO:0000313" key="1">
    <source>
        <dbReference type="EMBL" id="MBB5539396.1"/>
    </source>
</evidence>
<sequence>MGWGASGRSHLNNGLAHSYLAEKAELGKERAIALYKALDDRSIRSKLRTDCSFRRAGKLKLASKTPAHPGARSRNFEAVQAEVDPTRRCLAQAT</sequence>
<evidence type="ECO:0000313" key="2">
    <source>
        <dbReference type="Proteomes" id="UP000585507"/>
    </source>
</evidence>
<dbReference type="AlphaFoldDB" id="A0A7W8UHD5"/>
<dbReference type="EMBL" id="JACHBK010000020">
    <property type="protein sequence ID" value="MBB5539396.1"/>
    <property type="molecule type" value="Genomic_DNA"/>
</dbReference>
<organism evidence="1 2">
    <name type="scientific">Rhizobium giardinii</name>
    <dbReference type="NCBI Taxonomy" id="56731"/>
    <lineage>
        <taxon>Bacteria</taxon>
        <taxon>Pseudomonadati</taxon>
        <taxon>Pseudomonadota</taxon>
        <taxon>Alphaproteobacteria</taxon>
        <taxon>Hyphomicrobiales</taxon>
        <taxon>Rhizobiaceae</taxon>
        <taxon>Rhizobium/Agrobacterium group</taxon>
        <taxon>Rhizobium</taxon>
    </lineage>
</organism>
<gene>
    <name evidence="1" type="ORF">GGD55_006146</name>
</gene>
<comment type="caution">
    <text evidence="1">The sequence shown here is derived from an EMBL/GenBank/DDBJ whole genome shotgun (WGS) entry which is preliminary data.</text>
</comment>
<name>A0A7W8UHD5_9HYPH</name>
<protein>
    <submittedName>
        <fullName evidence="1">Uncharacterized protein</fullName>
    </submittedName>
</protein>
<reference evidence="1 2" key="1">
    <citation type="submission" date="2020-08" db="EMBL/GenBank/DDBJ databases">
        <title>Genomic Encyclopedia of Type Strains, Phase IV (KMG-V): Genome sequencing to study the core and pangenomes of soil and plant-associated prokaryotes.</title>
        <authorList>
            <person name="Whitman W."/>
        </authorList>
    </citation>
    <scope>NUCLEOTIDE SEQUENCE [LARGE SCALE GENOMIC DNA]</scope>
    <source>
        <strain evidence="1 2">SEMIA 4084</strain>
    </source>
</reference>
<proteinExistence type="predicted"/>
<dbReference type="Proteomes" id="UP000585507">
    <property type="component" value="Unassembled WGS sequence"/>
</dbReference>